<evidence type="ECO:0000256" key="1">
    <source>
        <dbReference type="ARBA" id="ARBA00004613"/>
    </source>
</evidence>
<keyword evidence="5" id="KW-0732">Signal</keyword>
<dbReference type="KEGG" id="ccal:108625807"/>
<evidence type="ECO:0000256" key="3">
    <source>
        <dbReference type="ARBA" id="ARBA00022525"/>
    </source>
</evidence>
<feature type="signal peptide" evidence="5">
    <location>
        <begin position="1"/>
        <end position="18"/>
    </location>
</feature>
<dbReference type="GeneID" id="108625807"/>
<gene>
    <name evidence="8" type="primary">LOC108625807</name>
</gene>
<dbReference type="Gene3D" id="2.10.25.10">
    <property type="entry name" value="Laminin"/>
    <property type="match status" value="1"/>
</dbReference>
<dbReference type="InterPro" id="IPR036084">
    <property type="entry name" value="Ser_inhib-like_sf"/>
</dbReference>
<protein>
    <submittedName>
        <fullName evidence="8">Chymotrypsin inhibitor-like</fullName>
    </submittedName>
</protein>
<sequence>MQKFVLLFILLVVAYVSAESKTEMCKKLGNETWASCGAQCEPLCSEPGVKPDTCGELPCKGSCRCAKDYNRNSEGKCVLAKDC</sequence>
<dbReference type="GO" id="GO:0004867">
    <property type="term" value="F:serine-type endopeptidase inhibitor activity"/>
    <property type="evidence" value="ECO:0007669"/>
    <property type="project" value="UniProtKB-KW"/>
</dbReference>
<feature type="domain" description="TIL" evidence="6">
    <location>
        <begin position="29"/>
        <end position="83"/>
    </location>
</feature>
<comment type="similarity">
    <text evidence="2">Belongs to the serine protease inhibitor-like (TIL domain-containing) family.</text>
</comment>
<dbReference type="SUPFAM" id="SSF57567">
    <property type="entry name" value="Serine protease inhibitors"/>
    <property type="match status" value="1"/>
</dbReference>
<dbReference type="InterPro" id="IPR002919">
    <property type="entry name" value="TIL_dom"/>
</dbReference>
<keyword evidence="7" id="KW-1185">Reference proteome</keyword>
<evidence type="ECO:0000256" key="4">
    <source>
        <dbReference type="ARBA" id="ARBA00022900"/>
    </source>
</evidence>
<evidence type="ECO:0000256" key="5">
    <source>
        <dbReference type="SAM" id="SignalP"/>
    </source>
</evidence>
<evidence type="ECO:0000313" key="7">
    <source>
        <dbReference type="Proteomes" id="UP000694925"/>
    </source>
</evidence>
<dbReference type="GO" id="GO:0005576">
    <property type="term" value="C:extracellular region"/>
    <property type="evidence" value="ECO:0007669"/>
    <property type="project" value="UniProtKB-SubCell"/>
</dbReference>
<reference evidence="8" key="1">
    <citation type="submission" date="2025-08" db="UniProtKB">
        <authorList>
            <consortium name="RefSeq"/>
        </authorList>
    </citation>
    <scope>IDENTIFICATION</scope>
    <source>
        <tissue evidence="8">Whole body</tissue>
    </source>
</reference>
<feature type="chain" id="PRO_5042473426" evidence="5">
    <location>
        <begin position="19"/>
        <end position="83"/>
    </location>
</feature>
<keyword evidence="4" id="KW-0646">Protease inhibitor</keyword>
<accession>A0AAJ7J065</accession>
<dbReference type="AlphaFoldDB" id="A0AAJ7J065"/>
<keyword evidence="3" id="KW-0964">Secreted</keyword>
<organism evidence="7 8">
    <name type="scientific">Ceratina calcarata</name>
    <dbReference type="NCBI Taxonomy" id="156304"/>
    <lineage>
        <taxon>Eukaryota</taxon>
        <taxon>Metazoa</taxon>
        <taxon>Ecdysozoa</taxon>
        <taxon>Arthropoda</taxon>
        <taxon>Hexapoda</taxon>
        <taxon>Insecta</taxon>
        <taxon>Pterygota</taxon>
        <taxon>Neoptera</taxon>
        <taxon>Endopterygota</taxon>
        <taxon>Hymenoptera</taxon>
        <taxon>Apocrita</taxon>
        <taxon>Aculeata</taxon>
        <taxon>Apoidea</taxon>
        <taxon>Anthophila</taxon>
        <taxon>Apidae</taxon>
        <taxon>Ceratina</taxon>
        <taxon>Zadontomerus</taxon>
    </lineage>
</organism>
<keyword evidence="4" id="KW-0722">Serine protease inhibitor</keyword>
<dbReference type="CDD" id="cd19941">
    <property type="entry name" value="TIL"/>
    <property type="match status" value="1"/>
</dbReference>
<dbReference type="RefSeq" id="XP_017881584.1">
    <property type="nucleotide sequence ID" value="XM_018026095.2"/>
</dbReference>
<dbReference type="Proteomes" id="UP000694925">
    <property type="component" value="Unplaced"/>
</dbReference>
<dbReference type="Pfam" id="PF01826">
    <property type="entry name" value="TIL"/>
    <property type="match status" value="1"/>
</dbReference>
<name>A0AAJ7J065_9HYME</name>
<comment type="subcellular location">
    <subcellularLocation>
        <location evidence="1">Secreted</location>
    </subcellularLocation>
</comment>
<evidence type="ECO:0000256" key="2">
    <source>
        <dbReference type="ARBA" id="ARBA00007611"/>
    </source>
</evidence>
<evidence type="ECO:0000313" key="8">
    <source>
        <dbReference type="RefSeq" id="XP_017881584.1"/>
    </source>
</evidence>
<proteinExistence type="inferred from homology"/>
<evidence type="ECO:0000259" key="6">
    <source>
        <dbReference type="Pfam" id="PF01826"/>
    </source>
</evidence>